<accession>A0A2S0QAB1</accession>
<dbReference type="EC" id="1.1.1.127" evidence="3"/>
<dbReference type="Gene3D" id="3.40.50.720">
    <property type="entry name" value="NAD(P)-binding Rossmann-like Domain"/>
    <property type="match status" value="1"/>
</dbReference>
<dbReference type="AlphaFoldDB" id="A0A2S0QAB1"/>
<evidence type="ECO:0000256" key="1">
    <source>
        <dbReference type="ARBA" id="ARBA00006484"/>
    </source>
</evidence>
<dbReference type="Pfam" id="PF13561">
    <property type="entry name" value="adh_short_C2"/>
    <property type="match status" value="1"/>
</dbReference>
<dbReference type="PROSITE" id="PS00061">
    <property type="entry name" value="ADH_SHORT"/>
    <property type="match status" value="1"/>
</dbReference>
<dbReference type="InterPro" id="IPR002347">
    <property type="entry name" value="SDR_fam"/>
</dbReference>
<comment type="similarity">
    <text evidence="1">Belongs to the short-chain dehydrogenases/reductases (SDR) family.</text>
</comment>
<dbReference type="SUPFAM" id="SSF51735">
    <property type="entry name" value="NAD(P)-binding Rossmann-fold domains"/>
    <property type="match status" value="1"/>
</dbReference>
<evidence type="ECO:0000313" key="3">
    <source>
        <dbReference type="EMBL" id="AVZ31260.1"/>
    </source>
</evidence>
<dbReference type="InterPro" id="IPR036291">
    <property type="entry name" value="NAD(P)-bd_dom_sf"/>
</dbReference>
<keyword evidence="2 3" id="KW-0560">Oxidoreductase</keyword>
<dbReference type="EMBL" id="CP020114">
    <property type="protein sequence ID" value="AVZ31260.1"/>
    <property type="molecule type" value="Genomic_DNA"/>
</dbReference>
<dbReference type="GO" id="GO:0047001">
    <property type="term" value="F:2-dehydro-3-deoxy-D-gluconate 5-dehydrogenase activity"/>
    <property type="evidence" value="ECO:0007669"/>
    <property type="project" value="UniProtKB-EC"/>
</dbReference>
<sequence>MYPLQGKAMKNDLFDLTGKVAIITGAARGIGKAIAQGLADAGVKVVVADIKQAEAEATVEIIQDAGGEAVAFHTDVTKRGDCQNLIQQTVNYYNRLDILVCNAGIDILKPLIALEEDEWDAIINVDLKGYFNCVQLAAKQMIAQGTGGSIIMNSSIAGVIGIADSAAYTAAKGGVNQLVKSLAVEWANYNIRVNAFAPGYINNIMEGTEQFRLPSEQDQEHLKRVIPMKRRGEPQELVGPVIFLASEAAAYVTGTILMVDGGYSAI</sequence>
<dbReference type="PANTHER" id="PTHR42760">
    <property type="entry name" value="SHORT-CHAIN DEHYDROGENASES/REDUCTASES FAMILY MEMBER"/>
    <property type="match status" value="1"/>
</dbReference>
<dbReference type="PANTHER" id="PTHR42760:SF124">
    <property type="entry name" value="SHORT-CHAIN DEHYDROGENASE_REDUCTASE"/>
    <property type="match status" value="1"/>
</dbReference>
<protein>
    <submittedName>
        <fullName evidence="3">2-dehydro-3-deoxy-D-gluconate 5-dehydrogenase</fullName>
        <ecNumber evidence="3">1.1.1.127</ecNumber>
    </submittedName>
</protein>
<dbReference type="NCBIfam" id="NF005559">
    <property type="entry name" value="PRK07231.1"/>
    <property type="match status" value="1"/>
</dbReference>
<dbReference type="PRINTS" id="PR00081">
    <property type="entry name" value="GDHRDH"/>
</dbReference>
<dbReference type="PRINTS" id="PR00080">
    <property type="entry name" value="SDRFAMILY"/>
</dbReference>
<dbReference type="InterPro" id="IPR020904">
    <property type="entry name" value="Sc_DH/Rdtase_CS"/>
</dbReference>
<evidence type="ECO:0000256" key="2">
    <source>
        <dbReference type="ARBA" id="ARBA00023002"/>
    </source>
</evidence>
<dbReference type="FunFam" id="3.40.50.720:FF:000084">
    <property type="entry name" value="Short-chain dehydrogenase reductase"/>
    <property type="match status" value="1"/>
</dbReference>
<evidence type="ECO:0000313" key="4">
    <source>
        <dbReference type="Proteomes" id="UP000244056"/>
    </source>
</evidence>
<organism evidence="3 4">
    <name type="scientific">Nodularia spumigena UHCC 0039</name>
    <dbReference type="NCBI Taxonomy" id="1914872"/>
    <lineage>
        <taxon>Bacteria</taxon>
        <taxon>Bacillati</taxon>
        <taxon>Cyanobacteriota</taxon>
        <taxon>Cyanophyceae</taxon>
        <taxon>Nostocales</taxon>
        <taxon>Nodulariaceae</taxon>
        <taxon>Nodularia</taxon>
    </lineage>
</organism>
<proteinExistence type="inferred from homology"/>
<dbReference type="KEGG" id="nsp:BMF81_03783"/>
<reference evidence="3 4" key="1">
    <citation type="submission" date="2017-03" db="EMBL/GenBank/DDBJ databases">
        <title>Comparative genomics of the toxic Baltic Sea cyanobacteria Nodularia spumigena UHCC 0039 and its response on varying salinity.</title>
        <authorList>
            <person name="Teikari J.E."/>
        </authorList>
    </citation>
    <scope>NUCLEOTIDE SEQUENCE [LARGE SCALE GENOMIC DNA]</scope>
    <source>
        <strain evidence="3 4">UHCC 0039</strain>
    </source>
</reference>
<gene>
    <name evidence="3" type="primary">kduD</name>
    <name evidence="3" type="ORF">BMF81_03783</name>
</gene>
<dbReference type="Proteomes" id="UP000244056">
    <property type="component" value="Chromosome"/>
</dbReference>
<name>A0A2S0QAB1_NODSP</name>